<dbReference type="GO" id="GO:0016853">
    <property type="term" value="F:isomerase activity"/>
    <property type="evidence" value="ECO:0007669"/>
    <property type="project" value="UniProtKB-KW"/>
</dbReference>
<dbReference type="EMBL" id="PEBX01000002">
    <property type="protein sequence ID" value="PTQ57843.1"/>
    <property type="molecule type" value="Genomic_DNA"/>
</dbReference>
<gene>
    <name evidence="3" type="ORF">BSOLF_0705</name>
</gene>
<dbReference type="InterPro" id="IPR028098">
    <property type="entry name" value="Glyco_trans_4-like_N"/>
</dbReference>
<dbReference type="Gene3D" id="3.40.50.2000">
    <property type="entry name" value="Glycogen Phosphorylase B"/>
    <property type="match status" value="2"/>
</dbReference>
<evidence type="ECO:0000313" key="3">
    <source>
        <dbReference type="EMBL" id="PTQ57843.1"/>
    </source>
</evidence>
<accession>A0A2R6Y5A6</accession>
<dbReference type="GO" id="GO:0016757">
    <property type="term" value="F:glycosyltransferase activity"/>
    <property type="evidence" value="ECO:0007669"/>
    <property type="project" value="InterPro"/>
</dbReference>
<name>A0A2R6Y5A6_9BACL</name>
<evidence type="ECO:0000259" key="2">
    <source>
        <dbReference type="Pfam" id="PF13439"/>
    </source>
</evidence>
<protein>
    <submittedName>
        <fullName evidence="3">Mannose-6-phosphate isomerase, bifunctional enzyme</fullName>
    </submittedName>
</protein>
<dbReference type="InterPro" id="IPR001296">
    <property type="entry name" value="Glyco_trans_1"/>
</dbReference>
<sequence length="346" mass="38351">MHIGILAPITHRIPPRAYGPWERVASQLAEGLVARGMNVTLFATQDAVTSARLSAVVPGALSEHPEMPPRAWEQMHIGEALRRARELKVDLLHNHLNFWPLPFAALVPYPILTTLHGAAMLEDEARLVFRRYSHLHYVSISRAEAAHVPELNYVANVYNGIPVESFPFYETGGEALVFLGRVSYEKGTDLAIELAQTMKRRLIIAGPVADKDRAFFKEKIEPHLDGASVEYRGVVDHIGRDKLFKEAYALVHPIRFPEPFGLVLIEAMATGTPVLGLDRGAVSEVVGDGVGGFVGAHLEELIDKARALPSLSRAAIRRRVEENFSLKTMVEGYVQAYLKVLERSSE</sequence>
<feature type="domain" description="Glycosyl transferase family 1" evidence="1">
    <location>
        <begin position="174"/>
        <end position="297"/>
    </location>
</feature>
<dbReference type="SUPFAM" id="SSF53756">
    <property type="entry name" value="UDP-Glycosyltransferase/glycogen phosphorylase"/>
    <property type="match status" value="1"/>
</dbReference>
<feature type="domain" description="Glycosyltransferase subfamily 4-like N-terminal" evidence="2">
    <location>
        <begin position="22"/>
        <end position="163"/>
    </location>
</feature>
<dbReference type="Proteomes" id="UP000244338">
    <property type="component" value="Unassembled WGS sequence"/>
</dbReference>
<evidence type="ECO:0000313" key="4">
    <source>
        <dbReference type="Proteomes" id="UP000244338"/>
    </source>
</evidence>
<dbReference type="Pfam" id="PF00534">
    <property type="entry name" value="Glycos_transf_1"/>
    <property type="match status" value="1"/>
</dbReference>
<keyword evidence="3" id="KW-0413">Isomerase</keyword>
<proteinExistence type="predicted"/>
<dbReference type="PANTHER" id="PTHR12526:SF595">
    <property type="entry name" value="BLL5217 PROTEIN"/>
    <property type="match status" value="1"/>
</dbReference>
<dbReference type="AlphaFoldDB" id="A0A2R6Y5A6"/>
<evidence type="ECO:0000259" key="1">
    <source>
        <dbReference type="Pfam" id="PF00534"/>
    </source>
</evidence>
<dbReference type="CDD" id="cd03802">
    <property type="entry name" value="GT4_AviGT4-like"/>
    <property type="match status" value="1"/>
</dbReference>
<reference evidence="4" key="1">
    <citation type="journal article" date="2018" name="Sci. Rep.">
        <title>Lignite coal burning seam in the remote Altai Mountains harbors a hydrogen-driven thermophilic microbial community.</title>
        <authorList>
            <person name="Kadnikov V.V."/>
            <person name="Mardanov A.V."/>
            <person name="Ivasenko D.A."/>
            <person name="Antsiferov D.V."/>
            <person name="Beletsky A.V."/>
            <person name="Karnachuk O.V."/>
            <person name="Ravin N.V."/>
        </authorList>
    </citation>
    <scope>NUCLEOTIDE SEQUENCE [LARGE SCALE GENOMIC DNA]</scope>
</reference>
<organism evidence="3 4">
    <name type="scientific">Candidatus Carbonibacillus altaicus</name>
    <dbReference type="NCBI Taxonomy" id="2163959"/>
    <lineage>
        <taxon>Bacteria</taxon>
        <taxon>Bacillati</taxon>
        <taxon>Bacillota</taxon>
        <taxon>Bacilli</taxon>
        <taxon>Bacillales</taxon>
        <taxon>Candidatus Carbonibacillus</taxon>
    </lineage>
</organism>
<dbReference type="PANTHER" id="PTHR12526">
    <property type="entry name" value="GLYCOSYLTRANSFERASE"/>
    <property type="match status" value="1"/>
</dbReference>
<comment type="caution">
    <text evidence="3">The sequence shown here is derived from an EMBL/GenBank/DDBJ whole genome shotgun (WGS) entry which is preliminary data.</text>
</comment>
<dbReference type="Pfam" id="PF13439">
    <property type="entry name" value="Glyco_transf_4"/>
    <property type="match status" value="1"/>
</dbReference>